<evidence type="ECO:0000256" key="4">
    <source>
        <dbReference type="ARBA" id="ARBA00022989"/>
    </source>
</evidence>
<feature type="non-terminal residue" evidence="8">
    <location>
        <position position="421"/>
    </location>
</feature>
<proteinExistence type="predicted"/>
<comment type="subcellular location">
    <subcellularLocation>
        <location evidence="1">Membrane</location>
        <topology evidence="1">Multi-pass membrane protein</topology>
    </subcellularLocation>
</comment>
<dbReference type="InterPro" id="IPR052983">
    <property type="entry name" value="MFS_Riboflavin_Transporter"/>
</dbReference>
<feature type="transmembrane region" description="Helical" evidence="6">
    <location>
        <begin position="145"/>
        <end position="164"/>
    </location>
</feature>
<keyword evidence="5 6" id="KW-0472">Membrane</keyword>
<keyword evidence="2" id="KW-0813">Transport</keyword>
<dbReference type="GO" id="GO:0016020">
    <property type="term" value="C:membrane"/>
    <property type="evidence" value="ECO:0007669"/>
    <property type="project" value="UniProtKB-SubCell"/>
</dbReference>
<feature type="transmembrane region" description="Helical" evidence="6">
    <location>
        <begin position="12"/>
        <end position="35"/>
    </location>
</feature>
<sequence>MDIPNQPPQSRVYYGWIVLAVAMIAGSFSTGVGSWGAGVFVKPMTEALGWSRTAYFGALTIRSLVAGALAPFIGPLQDTRTGPRRLMLFSAFLLGGSLIGMHYVQNLWQFYFLFGILGGISQITGANALTRTILPKWFVRKRGRVLGLAAMGPGFGPMIFPVSIQSLINMADWRTAWLVLGVVTILVLVPLSFLVRTRPEDMGLLPDGDNVPNDNQKDLLQLKKSDPHIIEGLTRKESLHTTSFWLIVASFMLVGLGMGGFHANLVPYFQDTGFTAAVAALSGTAFAVSSVSFRPLWGFLAERIPVRYLIGPLLILAAGTVLLLIKVDGQTSMLIASGIHGVAIGAYITLQGIVVADYFGRAHLGAINGIMRPFMTGAGALSPLLIALFFDLRNSYTLAFLIVAIVWALAGGMISMAVPPT</sequence>
<feature type="transmembrane region" description="Helical" evidence="6">
    <location>
        <begin position="396"/>
        <end position="418"/>
    </location>
</feature>
<evidence type="ECO:0000313" key="8">
    <source>
        <dbReference type="EMBL" id="SVB50987.1"/>
    </source>
</evidence>
<dbReference type="InterPro" id="IPR020846">
    <property type="entry name" value="MFS_dom"/>
</dbReference>
<dbReference type="InterPro" id="IPR036259">
    <property type="entry name" value="MFS_trans_sf"/>
</dbReference>
<dbReference type="GO" id="GO:0022857">
    <property type="term" value="F:transmembrane transporter activity"/>
    <property type="evidence" value="ECO:0007669"/>
    <property type="project" value="InterPro"/>
</dbReference>
<feature type="transmembrane region" description="Helical" evidence="6">
    <location>
        <begin position="244"/>
        <end position="262"/>
    </location>
</feature>
<gene>
    <name evidence="8" type="ORF">METZ01_LOCUS203841</name>
</gene>
<feature type="transmembrane region" description="Helical" evidence="6">
    <location>
        <begin position="55"/>
        <end position="74"/>
    </location>
</feature>
<dbReference type="PROSITE" id="PS50850">
    <property type="entry name" value="MFS"/>
    <property type="match status" value="1"/>
</dbReference>
<evidence type="ECO:0000256" key="3">
    <source>
        <dbReference type="ARBA" id="ARBA00022692"/>
    </source>
</evidence>
<dbReference type="AlphaFoldDB" id="A0A382EM63"/>
<dbReference type="SUPFAM" id="SSF103473">
    <property type="entry name" value="MFS general substrate transporter"/>
    <property type="match status" value="1"/>
</dbReference>
<name>A0A382EM63_9ZZZZ</name>
<protein>
    <recommendedName>
        <fullName evidence="7">Major facilitator superfamily (MFS) profile domain-containing protein</fullName>
    </recommendedName>
</protein>
<accession>A0A382EM63</accession>
<dbReference type="EMBL" id="UINC01044903">
    <property type="protein sequence ID" value="SVB50987.1"/>
    <property type="molecule type" value="Genomic_DNA"/>
</dbReference>
<dbReference type="Gene3D" id="1.20.1250.20">
    <property type="entry name" value="MFS general substrate transporter like domains"/>
    <property type="match status" value="2"/>
</dbReference>
<keyword evidence="4 6" id="KW-1133">Transmembrane helix</keyword>
<dbReference type="PANTHER" id="PTHR43385">
    <property type="entry name" value="RIBOFLAVIN TRANSPORTER RIBJ"/>
    <property type="match status" value="1"/>
</dbReference>
<feature type="transmembrane region" description="Helical" evidence="6">
    <location>
        <begin position="86"/>
        <end position="104"/>
    </location>
</feature>
<keyword evidence="3 6" id="KW-0812">Transmembrane</keyword>
<reference evidence="8" key="1">
    <citation type="submission" date="2018-05" db="EMBL/GenBank/DDBJ databases">
        <authorList>
            <person name="Lanie J.A."/>
            <person name="Ng W.-L."/>
            <person name="Kazmierczak K.M."/>
            <person name="Andrzejewski T.M."/>
            <person name="Davidsen T.M."/>
            <person name="Wayne K.J."/>
            <person name="Tettelin H."/>
            <person name="Glass J.I."/>
            <person name="Rusch D."/>
            <person name="Podicherti R."/>
            <person name="Tsui H.-C.T."/>
            <person name="Winkler M.E."/>
        </authorList>
    </citation>
    <scope>NUCLEOTIDE SEQUENCE</scope>
</reference>
<dbReference type="Pfam" id="PF07690">
    <property type="entry name" value="MFS_1"/>
    <property type="match status" value="1"/>
</dbReference>
<evidence type="ECO:0000259" key="7">
    <source>
        <dbReference type="PROSITE" id="PS50850"/>
    </source>
</evidence>
<evidence type="ECO:0000256" key="1">
    <source>
        <dbReference type="ARBA" id="ARBA00004141"/>
    </source>
</evidence>
<dbReference type="PANTHER" id="PTHR43385:SF1">
    <property type="entry name" value="RIBOFLAVIN TRANSPORTER RIBJ"/>
    <property type="match status" value="1"/>
</dbReference>
<feature type="transmembrane region" description="Helical" evidence="6">
    <location>
        <begin position="110"/>
        <end position="133"/>
    </location>
</feature>
<feature type="transmembrane region" description="Helical" evidence="6">
    <location>
        <begin position="333"/>
        <end position="359"/>
    </location>
</feature>
<evidence type="ECO:0000256" key="5">
    <source>
        <dbReference type="ARBA" id="ARBA00023136"/>
    </source>
</evidence>
<feature type="transmembrane region" description="Helical" evidence="6">
    <location>
        <begin position="308"/>
        <end position="327"/>
    </location>
</feature>
<evidence type="ECO:0000256" key="6">
    <source>
        <dbReference type="SAM" id="Phobius"/>
    </source>
</evidence>
<feature type="domain" description="Major facilitator superfamily (MFS) profile" evidence="7">
    <location>
        <begin position="1"/>
        <end position="421"/>
    </location>
</feature>
<organism evidence="8">
    <name type="scientific">marine metagenome</name>
    <dbReference type="NCBI Taxonomy" id="408172"/>
    <lineage>
        <taxon>unclassified sequences</taxon>
        <taxon>metagenomes</taxon>
        <taxon>ecological metagenomes</taxon>
    </lineage>
</organism>
<feature type="transmembrane region" description="Helical" evidence="6">
    <location>
        <begin position="176"/>
        <end position="195"/>
    </location>
</feature>
<feature type="transmembrane region" description="Helical" evidence="6">
    <location>
        <begin position="371"/>
        <end position="390"/>
    </location>
</feature>
<dbReference type="CDD" id="cd17355">
    <property type="entry name" value="MFS_YcxA_like"/>
    <property type="match status" value="1"/>
</dbReference>
<evidence type="ECO:0000256" key="2">
    <source>
        <dbReference type="ARBA" id="ARBA00022448"/>
    </source>
</evidence>
<dbReference type="InterPro" id="IPR011701">
    <property type="entry name" value="MFS"/>
</dbReference>